<dbReference type="SUPFAM" id="SSF55785">
    <property type="entry name" value="PYP-like sensor domain (PAS domain)"/>
    <property type="match status" value="1"/>
</dbReference>
<organism evidence="8 9">
    <name type="scientific">Natronobacterium gregoryi</name>
    <dbReference type="NCBI Taxonomy" id="44930"/>
    <lineage>
        <taxon>Archaea</taxon>
        <taxon>Methanobacteriati</taxon>
        <taxon>Methanobacteriota</taxon>
        <taxon>Stenosarchaea group</taxon>
        <taxon>Halobacteria</taxon>
        <taxon>Halobacteriales</taxon>
        <taxon>Natrialbaceae</taxon>
        <taxon>Natronobacterium</taxon>
    </lineage>
</organism>
<dbReference type="SMART" id="SM00091">
    <property type="entry name" value="PAS"/>
    <property type="match status" value="3"/>
</dbReference>
<reference evidence="8 9" key="1">
    <citation type="submission" date="2016-10" db="EMBL/GenBank/DDBJ databases">
        <authorList>
            <person name="de Groot N.N."/>
        </authorList>
    </citation>
    <scope>NUCLEOTIDE SEQUENCE [LARGE SCALE GENOMIC DNA]</scope>
    <source>
        <strain evidence="8 9">SP2</strain>
    </source>
</reference>
<dbReference type="InterPro" id="IPR029016">
    <property type="entry name" value="GAF-like_dom_sf"/>
</dbReference>
<evidence type="ECO:0000256" key="5">
    <source>
        <dbReference type="PROSITE-ProRule" id="PRU00169"/>
    </source>
</evidence>
<accession>A0A1I3RIP9</accession>
<gene>
    <name evidence="8" type="ORF">SAMN05443661_13125</name>
</gene>
<feature type="domain" description="PAS" evidence="7">
    <location>
        <begin position="132"/>
        <end position="202"/>
    </location>
</feature>
<dbReference type="GO" id="GO:0000160">
    <property type="term" value="P:phosphorelay signal transduction system"/>
    <property type="evidence" value="ECO:0007669"/>
    <property type="project" value="InterPro"/>
</dbReference>
<dbReference type="InterPro" id="IPR001789">
    <property type="entry name" value="Sig_transdc_resp-reg_receiver"/>
</dbReference>
<evidence type="ECO:0000256" key="3">
    <source>
        <dbReference type="ARBA" id="ARBA00023015"/>
    </source>
</evidence>
<dbReference type="OMA" id="GFFAWPR"/>
<evidence type="ECO:0000259" key="7">
    <source>
        <dbReference type="PROSITE" id="PS50112"/>
    </source>
</evidence>
<dbReference type="AlphaFoldDB" id="A0A1I3RIP9"/>
<keyword evidence="2" id="KW-0418">Kinase</keyword>
<proteinExistence type="predicted"/>
<dbReference type="Pfam" id="PF15915">
    <property type="entry name" value="BAT"/>
    <property type="match status" value="1"/>
</dbReference>
<dbReference type="Pfam" id="PF00989">
    <property type="entry name" value="PAS"/>
    <property type="match status" value="1"/>
</dbReference>
<dbReference type="InterPro" id="IPR000014">
    <property type="entry name" value="PAS"/>
</dbReference>
<dbReference type="PANTHER" id="PTHR34236">
    <property type="entry name" value="DIMETHYL SULFOXIDE REDUCTASE TRANSCRIPTIONAL ACTIVATOR"/>
    <property type="match status" value="1"/>
</dbReference>
<protein>
    <submittedName>
        <fullName evidence="8">PAS domain S-box-containing protein</fullName>
    </submittedName>
</protein>
<dbReference type="OrthoDB" id="186758at2157"/>
<feature type="domain" description="Response regulatory" evidence="6">
    <location>
        <begin position="14"/>
        <end position="123"/>
    </location>
</feature>
<keyword evidence="3" id="KW-0805">Transcription regulation</keyword>
<dbReference type="NCBIfam" id="TIGR00229">
    <property type="entry name" value="sensory_box"/>
    <property type="match status" value="1"/>
</dbReference>
<dbReference type="Pfam" id="PF13188">
    <property type="entry name" value="PAS_8"/>
    <property type="match status" value="1"/>
</dbReference>
<dbReference type="PROSITE" id="PS50110">
    <property type="entry name" value="RESPONSE_REGULATORY"/>
    <property type="match status" value="1"/>
</dbReference>
<dbReference type="InterPro" id="IPR007050">
    <property type="entry name" value="HTH_bacterioopsin"/>
</dbReference>
<sequence length="1040" mass="113006">MSDGIATTVGDARRVLVVGDSPRMESTADALASGLDPVSVLRTRTVAEADRRLAGEEIHCVLCEFRPDERSPLEVLVESGTDIPVIAVTDDETAARALEVGATDVLTTGTSAAVLAARVGNAVDCYRLADRTDDRHRALVESVDVPVWLLESDGTVAYANPAVESRLGYTSGELEKMPLERLVHPDDRSTLREVLATVGARSFGATEETTIRIGDADGRWRVVELRCVNRLAEPSLEGVVVTAFAPAAATDQQGGLDRLEWPLFAVGTDWELQWSNRAADRLFVDASEPGAVVWGLLPEPVRETFREHLREARASGAAVRFETSEVDTDGPAVPLVVTAHPDGDGITVIGRERDADRRAPGQARRDLLEATVDALEDGVAVVDEGTIDFVDASLTRMAGTNALVGSDVDDLFDDDLAATIRERARSSVVRWLEPVQGTLSGADEAIDVDVYVSPLRNDERTLCLVRDRRRSAAGALSTVRRTAATLRSADAASTVRRAVTDAVQERTDADLAVWYLFDDDLLCPAAVATPEDHPGLEPPPVERDDRRLPLEDGIGVADGSAIEPFLTRAGITAERVLTVSVGEEGFVLATSTDPMAFQSLERDRDREALAAIGDATSVSLDRFAGRKRVRHCRRERARLENELATAETARVIERRLLEAESREGVERELCEGIVSLGDDIELAWIGRTDPGRGTVVPKTWAGQDSDVVEGLSITVDPDVEEPTGRTAARRTSTRVDDLKRAVADDMIAGQQLLETGVRSVLSVPLERDGGRFQYGVLTAYADRPSAFDEGRQDICEHLATVATHVIDALERKRALLSDSVVELEVVLRDESEPLAAFARELGTQIEVRAAVPRSSDGSTLYCTLAGGTDDPRPLVDSVTGLESIQATGDVDGSPVELEFSEATVAETVAAHGGVVRSVRPVDDRVRLVIDLSSIVDVRPFLEALERAHAEIDLVARRERDRTPRFAQPFDAELRKRLSERQLRTLESAYYGGFFEWPRESTGEEVADSLGVSQPTFSRHLRLAQGKLFELLFEDRAVGLD</sequence>
<dbReference type="InterPro" id="IPR031803">
    <property type="entry name" value="BAT_GAF/HTH-assoc"/>
</dbReference>
<evidence type="ECO:0000259" key="6">
    <source>
        <dbReference type="PROSITE" id="PS50110"/>
    </source>
</evidence>
<evidence type="ECO:0000256" key="4">
    <source>
        <dbReference type="ARBA" id="ARBA00023163"/>
    </source>
</evidence>
<dbReference type="Gene3D" id="3.30.450.20">
    <property type="entry name" value="PAS domain"/>
    <property type="match status" value="3"/>
</dbReference>
<dbReference type="Pfam" id="PF04967">
    <property type="entry name" value="HTH_10"/>
    <property type="match status" value="1"/>
</dbReference>
<dbReference type="SUPFAM" id="SSF52172">
    <property type="entry name" value="CheY-like"/>
    <property type="match status" value="1"/>
</dbReference>
<dbReference type="GO" id="GO:0016301">
    <property type="term" value="F:kinase activity"/>
    <property type="evidence" value="ECO:0007669"/>
    <property type="project" value="UniProtKB-KW"/>
</dbReference>
<dbReference type="InterPro" id="IPR035965">
    <property type="entry name" value="PAS-like_dom_sf"/>
</dbReference>
<dbReference type="Proteomes" id="UP000182829">
    <property type="component" value="Unassembled WGS sequence"/>
</dbReference>
<dbReference type="Gene3D" id="3.30.450.40">
    <property type="match status" value="1"/>
</dbReference>
<dbReference type="GeneID" id="14209286"/>
<dbReference type="RefSeq" id="WP_005576923.1">
    <property type="nucleotide sequence ID" value="NZ_FORO01000031.1"/>
</dbReference>
<dbReference type="PANTHER" id="PTHR34236:SF1">
    <property type="entry name" value="DIMETHYL SULFOXIDE REDUCTASE TRANSCRIPTIONAL ACTIVATOR"/>
    <property type="match status" value="1"/>
</dbReference>
<evidence type="ECO:0000256" key="2">
    <source>
        <dbReference type="ARBA" id="ARBA00022777"/>
    </source>
</evidence>
<evidence type="ECO:0000313" key="8">
    <source>
        <dbReference type="EMBL" id="SFJ46145.1"/>
    </source>
</evidence>
<keyword evidence="1" id="KW-0808">Transferase</keyword>
<comment type="caution">
    <text evidence="5">Lacks conserved residue(s) required for the propagation of feature annotation.</text>
</comment>
<evidence type="ECO:0000256" key="1">
    <source>
        <dbReference type="ARBA" id="ARBA00022679"/>
    </source>
</evidence>
<dbReference type="GO" id="GO:0006355">
    <property type="term" value="P:regulation of DNA-templated transcription"/>
    <property type="evidence" value="ECO:0007669"/>
    <property type="project" value="InterPro"/>
</dbReference>
<dbReference type="InterPro" id="IPR011006">
    <property type="entry name" value="CheY-like_superfamily"/>
</dbReference>
<dbReference type="InterPro" id="IPR003018">
    <property type="entry name" value="GAF"/>
</dbReference>
<keyword evidence="4" id="KW-0804">Transcription</keyword>
<dbReference type="InterPro" id="IPR013767">
    <property type="entry name" value="PAS_fold"/>
</dbReference>
<evidence type="ECO:0000313" key="9">
    <source>
        <dbReference type="Proteomes" id="UP000182829"/>
    </source>
</evidence>
<name>A0A1I3RIP9_9EURY</name>
<dbReference type="EMBL" id="FORO01000031">
    <property type="protein sequence ID" value="SFJ46145.1"/>
    <property type="molecule type" value="Genomic_DNA"/>
</dbReference>
<dbReference type="SUPFAM" id="SSF55781">
    <property type="entry name" value="GAF domain-like"/>
    <property type="match status" value="1"/>
</dbReference>
<dbReference type="CDD" id="cd00130">
    <property type="entry name" value="PAS"/>
    <property type="match status" value="1"/>
</dbReference>
<dbReference type="Pfam" id="PF13185">
    <property type="entry name" value="GAF_2"/>
    <property type="match status" value="1"/>
</dbReference>
<dbReference type="PROSITE" id="PS50112">
    <property type="entry name" value="PAS"/>
    <property type="match status" value="1"/>
</dbReference>
<dbReference type="Gene3D" id="3.40.50.2300">
    <property type="match status" value="1"/>
</dbReference>